<dbReference type="EMBL" id="CAFAAZ010000007">
    <property type="protein sequence ID" value="CAB4823044.1"/>
    <property type="molecule type" value="Genomic_DNA"/>
</dbReference>
<keyword evidence="3" id="KW-0732">Signal</keyword>
<keyword evidence="2" id="KW-0813">Transport</keyword>
<evidence type="ECO:0000256" key="2">
    <source>
        <dbReference type="ARBA" id="ARBA00022448"/>
    </source>
</evidence>
<dbReference type="PANTHER" id="PTHR43649">
    <property type="entry name" value="ARABINOSE-BINDING PROTEIN-RELATED"/>
    <property type="match status" value="1"/>
</dbReference>
<dbReference type="PANTHER" id="PTHR43649:SF34">
    <property type="entry name" value="ABC TRANSPORTER PERIPLASMIC-BINDING PROTEIN YCJN-RELATED"/>
    <property type="match status" value="1"/>
</dbReference>
<evidence type="ECO:0000256" key="3">
    <source>
        <dbReference type="ARBA" id="ARBA00022729"/>
    </source>
</evidence>
<dbReference type="AlphaFoldDB" id="A0A6J7R9S4"/>
<evidence type="ECO:0000313" key="5">
    <source>
        <dbReference type="EMBL" id="CAB4823044.1"/>
    </source>
</evidence>
<gene>
    <name evidence="4" type="ORF">UFOPK2652_00747</name>
    <name evidence="5" type="ORF">UFOPK3128_00940</name>
    <name evidence="6" type="ORF">UFOPK3511_00758</name>
    <name evidence="7" type="ORF">UFOPK3880_00897</name>
    <name evidence="8" type="ORF">UFOPK4146_00516</name>
</gene>
<comment type="similarity">
    <text evidence="1">Belongs to the bacterial solute-binding protein 1 family.</text>
</comment>
<dbReference type="EMBL" id="CAFBPT010000003">
    <property type="protein sequence ID" value="CAB5025493.1"/>
    <property type="molecule type" value="Genomic_DNA"/>
</dbReference>
<proteinExistence type="inferred from homology"/>
<evidence type="ECO:0000313" key="7">
    <source>
        <dbReference type="EMBL" id="CAB4965817.1"/>
    </source>
</evidence>
<evidence type="ECO:0000313" key="4">
    <source>
        <dbReference type="EMBL" id="CAB4710232.1"/>
    </source>
</evidence>
<evidence type="ECO:0000256" key="1">
    <source>
        <dbReference type="ARBA" id="ARBA00008520"/>
    </source>
</evidence>
<dbReference type="InterPro" id="IPR006059">
    <property type="entry name" value="SBP"/>
</dbReference>
<evidence type="ECO:0000313" key="8">
    <source>
        <dbReference type="EMBL" id="CAB5025493.1"/>
    </source>
</evidence>
<dbReference type="EMBL" id="CAFBMA010000006">
    <property type="protein sequence ID" value="CAB4896106.1"/>
    <property type="molecule type" value="Genomic_DNA"/>
</dbReference>
<dbReference type="EMBL" id="CAEZYD010000009">
    <property type="protein sequence ID" value="CAB4710232.1"/>
    <property type="molecule type" value="Genomic_DNA"/>
</dbReference>
<dbReference type="SUPFAM" id="SSF53850">
    <property type="entry name" value="Periplasmic binding protein-like II"/>
    <property type="match status" value="1"/>
</dbReference>
<dbReference type="InterPro" id="IPR050490">
    <property type="entry name" value="Bact_solute-bd_prot1"/>
</dbReference>
<organism evidence="8">
    <name type="scientific">freshwater metagenome</name>
    <dbReference type="NCBI Taxonomy" id="449393"/>
    <lineage>
        <taxon>unclassified sequences</taxon>
        <taxon>metagenomes</taxon>
        <taxon>ecological metagenomes</taxon>
    </lineage>
</organism>
<evidence type="ECO:0000313" key="6">
    <source>
        <dbReference type="EMBL" id="CAB4896106.1"/>
    </source>
</evidence>
<dbReference type="Gene3D" id="3.40.190.10">
    <property type="entry name" value="Periplasmic binding protein-like II"/>
    <property type="match status" value="2"/>
</dbReference>
<name>A0A6J7R9S4_9ZZZZ</name>
<accession>A0A6J7R9S4</accession>
<reference evidence="8" key="1">
    <citation type="submission" date="2020-05" db="EMBL/GenBank/DDBJ databases">
        <authorList>
            <person name="Chiriac C."/>
            <person name="Salcher M."/>
            <person name="Ghai R."/>
            <person name="Kavagutti S V."/>
        </authorList>
    </citation>
    <scope>NUCLEOTIDE SEQUENCE</scope>
</reference>
<dbReference type="EMBL" id="CAFBNU010000008">
    <property type="protein sequence ID" value="CAB4965817.1"/>
    <property type="molecule type" value="Genomic_DNA"/>
</dbReference>
<dbReference type="Pfam" id="PF01547">
    <property type="entry name" value="SBP_bac_1"/>
    <property type="match status" value="1"/>
</dbReference>
<protein>
    <submittedName>
        <fullName evidence="8">Unannotated protein</fullName>
    </submittedName>
</protein>
<sequence length="438" mass="47263">MKRKVRISTAGTALICALALAAIGVPNSSLAAGKFEGKKITANFMASGTYDKAAAEVKTTFEAATGATVEIVAKPFDQLVQANLTDLATGTGQYDVISVTSWEADVYDKLLPLDTFIKKDNYGKEAGFIPGLLRPNQGTEYYDGKPVGVPYAIDGYAMLVRKDLLAKANVSWNWKTWPEFFSAMNKLKKTLPTTVSPFVFAYGATEQVPAIWLSAYDGYLLKKNGTYGLQTTQMVTALNVVKKSLKYAPSNAKALSIDEANQVFLNGNAAVVMGWPSFIRAAADNPAKSKVVGKWALSSIPGPGMVWLSAWNLGIAKTSKNPEAAWEFIKTYINEKNATTWMASLGIGSPFLNTFKGADAKAKHGHDYPQHADNLEAVKNAPWSFSAFLDVYSRGTGDFLSGKLTAIQTVQSWDKQLGKKKPAAGMIEAAKSSGLMEE</sequence>